<dbReference type="EMBL" id="JAPEVG010000339">
    <property type="protein sequence ID" value="KAJ8468411.1"/>
    <property type="molecule type" value="Genomic_DNA"/>
</dbReference>
<dbReference type="Proteomes" id="UP001215151">
    <property type="component" value="Unassembled WGS sequence"/>
</dbReference>
<feature type="compositionally biased region" description="Polar residues" evidence="1">
    <location>
        <begin position="887"/>
        <end position="912"/>
    </location>
</feature>
<evidence type="ECO:0000313" key="4">
    <source>
        <dbReference type="EMBL" id="KAJ8468411.1"/>
    </source>
</evidence>
<sequence length="1026" mass="113535">MWLLQTSDATLHFFDAGKIPSYAILSHVWREEEQSFQDVMALRAASREVRYGGMGFPDGLSAKIKNFCTFAAGAGYHWVWIDTCCIDKSSSAELSEALNSMFSWYANADMCYAFLDDVHLSEEDPRTTGSSFRRSQWFTRGWTLQELLAPYSVIFLSRQWQSVGSNHALAEVVEEITGIDSAVLTHEISLNTVSVARRMSWASGRATTRVEDHAYCLMGLFGVHMPTVYGEGQRAFIRLQEEILRQLPDQSLFAWALHGGVSHDAAAGPLSRLPLSAEAYRSRIAHSRYRHLQGLLAQSPKDFADSGDIRPIPFTELSEILGTRVSIPVYHTTGGGLSVKLPILVGEPEQAVSATDNGQTIATMVPAVLACKDERGRLVVLYLRRESDDAFSIGFPTPRSYVRVALWQWQDRPRFADLREIHVAHKRQLITMPPYFSVHQLSTDARMNIPGPVLTYFFFPAFVLARLNSAGFLPSRYTDAPWGHVQPIRADDGISVDIHRYRSEDGSSNRATHILFWRTGTSGPVPPFVPIWMRITFGVGCSCHPKHSIEDIWVDVEVGNITDISQAFATTNLHIQHQQCRGVHLSRNLPELEFSRPPYILRIRIAPWCGYPARSNDPPSCQYMVDVSIQDTTALGTSVLQSNAILPPSGLPLPSRQNSWSFTTPAQTANNWASPSSIHALRFPPPPPSNLNGPPVIPILRSSLRSDVPPHSALLFSDIPSSSQPSQNRDQTPHSLTGSTFQRRPHFRLSPPIEVHEWQAVVPPPPPPPSVRDLPLPEALGGPRDYFPSQALVQQRSSPQVRAPSFPRIQARLLGTPQAQYNISGQSSESLPNLPPAQQNRLAGPSLTSSSYPSQTHARFSSPPQVEVSILPQPISRSSSQHTLNAHYPSVTQPTTDAIQNSGSASLPSPSQGRLFVPPRPSPRRAGPDQPNLPLVMDPIESSLVDMPSPTSNTSSSADLYYSVPPSPESRPMNSPDRHSSPLLQSRTKPPNASVPLIPDASPEAESSRRQPQIWSERSRRRHSLT</sequence>
<evidence type="ECO:0000259" key="3">
    <source>
        <dbReference type="Pfam" id="PF26640"/>
    </source>
</evidence>
<gene>
    <name evidence="4" type="ORF">ONZ51_g9659</name>
</gene>
<dbReference type="PANTHER" id="PTHR10622">
    <property type="entry name" value="HET DOMAIN-CONTAINING PROTEIN"/>
    <property type="match status" value="1"/>
</dbReference>
<evidence type="ECO:0008006" key="6">
    <source>
        <dbReference type="Google" id="ProtNLM"/>
    </source>
</evidence>
<dbReference type="Pfam" id="PF06985">
    <property type="entry name" value="HET"/>
    <property type="match status" value="1"/>
</dbReference>
<evidence type="ECO:0000256" key="1">
    <source>
        <dbReference type="SAM" id="MobiDB-lite"/>
    </source>
</evidence>
<keyword evidence="5" id="KW-1185">Reference proteome</keyword>
<dbReference type="PANTHER" id="PTHR10622:SF10">
    <property type="entry name" value="HET DOMAIN-CONTAINING PROTEIN"/>
    <property type="match status" value="1"/>
</dbReference>
<feature type="compositionally biased region" description="Polar residues" evidence="1">
    <location>
        <begin position="982"/>
        <end position="991"/>
    </location>
</feature>
<accession>A0AAD7X5H0</accession>
<feature type="compositionally biased region" description="Polar residues" evidence="1">
    <location>
        <begin position="822"/>
        <end position="864"/>
    </location>
</feature>
<evidence type="ECO:0000313" key="5">
    <source>
        <dbReference type="Proteomes" id="UP001215151"/>
    </source>
</evidence>
<reference evidence="4" key="1">
    <citation type="submission" date="2022-11" db="EMBL/GenBank/DDBJ databases">
        <title>Genome Sequence of Cubamyces cubensis.</title>
        <authorList>
            <person name="Buettner E."/>
        </authorList>
    </citation>
    <scope>NUCLEOTIDE SEQUENCE</scope>
    <source>
        <strain evidence="4">MPL-01</strain>
    </source>
</reference>
<dbReference type="Pfam" id="PF26640">
    <property type="entry name" value="DUF8212"/>
    <property type="match status" value="1"/>
</dbReference>
<name>A0AAD7X5H0_9APHY</name>
<feature type="compositionally biased region" description="Polar residues" evidence="1">
    <location>
        <begin position="719"/>
        <end position="742"/>
    </location>
</feature>
<feature type="domain" description="DUF8212" evidence="3">
    <location>
        <begin position="234"/>
        <end position="345"/>
    </location>
</feature>
<feature type="region of interest" description="Disordered" evidence="1">
    <location>
        <begin position="711"/>
        <end position="744"/>
    </location>
</feature>
<dbReference type="InterPro" id="IPR010730">
    <property type="entry name" value="HET"/>
</dbReference>
<comment type="caution">
    <text evidence="4">The sequence shown here is derived from an EMBL/GenBank/DDBJ whole genome shotgun (WGS) entry which is preliminary data.</text>
</comment>
<feature type="compositionally biased region" description="Polar residues" evidence="1">
    <location>
        <begin position="949"/>
        <end position="958"/>
    </location>
</feature>
<dbReference type="InterPro" id="IPR058525">
    <property type="entry name" value="DUF8212"/>
</dbReference>
<feature type="region of interest" description="Disordered" evidence="1">
    <location>
        <begin position="822"/>
        <end position="866"/>
    </location>
</feature>
<feature type="region of interest" description="Disordered" evidence="1">
    <location>
        <begin position="887"/>
        <end position="1026"/>
    </location>
</feature>
<organism evidence="4 5">
    <name type="scientific">Trametes cubensis</name>
    <dbReference type="NCBI Taxonomy" id="1111947"/>
    <lineage>
        <taxon>Eukaryota</taxon>
        <taxon>Fungi</taxon>
        <taxon>Dikarya</taxon>
        <taxon>Basidiomycota</taxon>
        <taxon>Agaricomycotina</taxon>
        <taxon>Agaricomycetes</taxon>
        <taxon>Polyporales</taxon>
        <taxon>Polyporaceae</taxon>
        <taxon>Trametes</taxon>
    </lineage>
</organism>
<dbReference type="AlphaFoldDB" id="A0AAD7X5H0"/>
<proteinExistence type="predicted"/>
<protein>
    <recommendedName>
        <fullName evidence="6">Vegetative incompatibility protein HET-E-1</fullName>
    </recommendedName>
</protein>
<evidence type="ECO:0000259" key="2">
    <source>
        <dbReference type="Pfam" id="PF06985"/>
    </source>
</evidence>
<feature type="domain" description="Heterokaryon incompatibility" evidence="2">
    <location>
        <begin position="22"/>
        <end position="119"/>
    </location>
</feature>
<feature type="region of interest" description="Disordered" evidence="1">
    <location>
        <begin position="759"/>
        <end position="786"/>
    </location>
</feature>